<evidence type="ECO:0000259" key="1">
    <source>
        <dbReference type="Pfam" id="PF13614"/>
    </source>
</evidence>
<dbReference type="InterPro" id="IPR027417">
    <property type="entry name" value="P-loop_NTPase"/>
</dbReference>
<evidence type="ECO:0000313" key="3">
    <source>
        <dbReference type="Proteomes" id="UP000186914"/>
    </source>
</evidence>
<accession>A0A1N7DY99</accession>
<dbReference type="SUPFAM" id="SSF52540">
    <property type="entry name" value="P-loop containing nucleoside triphosphate hydrolases"/>
    <property type="match status" value="1"/>
</dbReference>
<dbReference type="PANTHER" id="PTHR13696">
    <property type="entry name" value="P-LOOP CONTAINING NUCLEOSIDE TRIPHOSPHATE HYDROLASE"/>
    <property type="match status" value="1"/>
</dbReference>
<evidence type="ECO:0000313" key="2">
    <source>
        <dbReference type="EMBL" id="SIR80794.1"/>
    </source>
</evidence>
<proteinExistence type="predicted"/>
<dbReference type="EMBL" id="FTNO01000005">
    <property type="protein sequence ID" value="SIR80794.1"/>
    <property type="molecule type" value="Genomic_DNA"/>
</dbReference>
<protein>
    <submittedName>
        <fullName evidence="2">Chromosome partitioning protein</fullName>
    </submittedName>
</protein>
<reference evidence="3" key="1">
    <citation type="submission" date="2017-01" db="EMBL/GenBank/DDBJ databases">
        <authorList>
            <person name="Varghese N."/>
            <person name="Submissions S."/>
        </authorList>
    </citation>
    <scope>NUCLEOTIDE SEQUENCE [LARGE SCALE GENOMIC DNA]</scope>
    <source>
        <strain evidence="3">CGMCC 1.7737</strain>
    </source>
</reference>
<dbReference type="InterPro" id="IPR050678">
    <property type="entry name" value="DNA_Partitioning_ATPase"/>
</dbReference>
<sequence>MSGKRITTDCMKRAITLWSESGGVGKTTMATNVAAALGRRGERVLVVDLDPQLGSLTDHVGYQELKTGDRDHLGHVLLDDEKDIRSLIVETADFDLVPSHEGLANIESEMAARNTSLREFQLRSALKTVAGDYDYFIIDPPATLNVLVDNALVAARNVLIPIELTRKGSISIEGLEDTLDSMERGFQKFDDSFKLGILAVVPNEVGDSNIYRDTRDELEAGGKPVTPFGVRKRDVLKEAWKGQMNLFEFAESEETRDLREYEKDLLANFEQLARIVEQGTVDVEVEA</sequence>
<dbReference type="PANTHER" id="PTHR13696:SF99">
    <property type="entry name" value="COBYRINIC ACID AC-DIAMIDE SYNTHASE"/>
    <property type="match status" value="1"/>
</dbReference>
<name>A0A1N7DY99_9EURY</name>
<organism evidence="2 3">
    <name type="scientific">Haladaptatus litoreus</name>
    <dbReference type="NCBI Taxonomy" id="553468"/>
    <lineage>
        <taxon>Archaea</taxon>
        <taxon>Methanobacteriati</taxon>
        <taxon>Methanobacteriota</taxon>
        <taxon>Stenosarchaea group</taxon>
        <taxon>Halobacteria</taxon>
        <taxon>Halobacteriales</taxon>
        <taxon>Haladaptataceae</taxon>
        <taxon>Haladaptatus</taxon>
    </lineage>
</organism>
<dbReference type="CDD" id="cd02042">
    <property type="entry name" value="ParAB_family"/>
    <property type="match status" value="1"/>
</dbReference>
<dbReference type="Gene3D" id="3.40.50.300">
    <property type="entry name" value="P-loop containing nucleotide triphosphate hydrolases"/>
    <property type="match status" value="1"/>
</dbReference>
<dbReference type="AlphaFoldDB" id="A0A1N7DY99"/>
<gene>
    <name evidence="2" type="ORF">SAMN05421858_3851</name>
</gene>
<dbReference type="Pfam" id="PF13614">
    <property type="entry name" value="AAA_31"/>
    <property type="match status" value="1"/>
</dbReference>
<dbReference type="InterPro" id="IPR025669">
    <property type="entry name" value="AAA_dom"/>
</dbReference>
<feature type="domain" description="AAA" evidence="1">
    <location>
        <begin position="13"/>
        <end position="184"/>
    </location>
</feature>
<dbReference type="Proteomes" id="UP000186914">
    <property type="component" value="Unassembled WGS sequence"/>
</dbReference>
<keyword evidence="3" id="KW-1185">Reference proteome</keyword>